<proteinExistence type="inferred from homology"/>
<reference evidence="4 5" key="1">
    <citation type="submission" date="2017-06" db="EMBL/GenBank/DDBJ databases">
        <authorList>
            <consortium name="Pathogen Informatics"/>
        </authorList>
    </citation>
    <scope>NUCLEOTIDE SEQUENCE [LARGE SCALE GENOMIC DNA]</scope>
    <source>
        <strain evidence="4 5">NCTC13839</strain>
    </source>
</reference>
<dbReference type="AlphaFoldDB" id="A0A239Z9W2"/>
<dbReference type="InterPro" id="IPR053843">
    <property type="entry name" value="DnaD_N"/>
</dbReference>
<evidence type="ECO:0000259" key="3">
    <source>
        <dbReference type="Pfam" id="PF21984"/>
    </source>
</evidence>
<dbReference type="OrthoDB" id="9770238at2"/>
<dbReference type="Gene3D" id="1.10.10.630">
    <property type="entry name" value="DnaD domain-like"/>
    <property type="match status" value="1"/>
</dbReference>
<dbReference type="InterPro" id="IPR053162">
    <property type="entry name" value="DnaD"/>
</dbReference>
<dbReference type="Pfam" id="PF07261">
    <property type="entry name" value="DnaB_2"/>
    <property type="match status" value="1"/>
</dbReference>
<evidence type="ECO:0000256" key="1">
    <source>
        <dbReference type="ARBA" id="ARBA00093462"/>
    </source>
</evidence>
<accession>A0A239Z9W2</accession>
<dbReference type="PANTHER" id="PTHR37293:SF6">
    <property type="entry name" value="DNA REPLICATION PROTEIN DNAD"/>
    <property type="match status" value="1"/>
</dbReference>
<feature type="domain" description="DnaD N-terminal" evidence="3">
    <location>
        <begin position="15"/>
        <end position="113"/>
    </location>
</feature>
<dbReference type="InterPro" id="IPR036388">
    <property type="entry name" value="WH-like_DNA-bd_sf"/>
</dbReference>
<organism evidence="4 5">
    <name type="scientific">Mammaliicoccus stepanovicii</name>
    <dbReference type="NCBI Taxonomy" id="643214"/>
    <lineage>
        <taxon>Bacteria</taxon>
        <taxon>Bacillati</taxon>
        <taxon>Bacillota</taxon>
        <taxon>Bacilli</taxon>
        <taxon>Bacillales</taxon>
        <taxon>Staphylococcaceae</taxon>
        <taxon>Mammaliicoccus</taxon>
    </lineage>
</organism>
<keyword evidence="5" id="KW-1185">Reference proteome</keyword>
<dbReference type="NCBIfam" id="TIGR01446">
    <property type="entry name" value="DnaD_dom"/>
    <property type="match status" value="1"/>
</dbReference>
<dbReference type="Pfam" id="PF21984">
    <property type="entry name" value="DnaD_N"/>
    <property type="match status" value="1"/>
</dbReference>
<sequence>MYTSDMLRDKPVVIHRSLFEHYADLGLNEKQFVILIKLLDKENERHLQPPLEELQIGTSLSLQEVSHVINQLSQLKCIDIKIEKDENYKYNEFISFDPLYEQLALVLNESKQENKEQQETVKFKVLFQEFESTFGRPLTPLEVQTLSHWIDTDKHSNELIRSALNEAHSLDKLSIKYIDRILLNWKKKNITTVASSKEESEKFNQNKKLKQNVNAIPIFDWVNGENPYDK</sequence>
<comment type="similarity">
    <text evidence="1">Belongs to the DnaB/DnaD family.</text>
</comment>
<dbReference type="EMBL" id="LT906462">
    <property type="protein sequence ID" value="SNV67670.1"/>
    <property type="molecule type" value="Genomic_DNA"/>
</dbReference>
<evidence type="ECO:0000313" key="5">
    <source>
        <dbReference type="Proteomes" id="UP000242084"/>
    </source>
</evidence>
<dbReference type="SUPFAM" id="SSF158499">
    <property type="entry name" value="DnaD domain-like"/>
    <property type="match status" value="1"/>
</dbReference>
<feature type="domain" description="DnaB/C C-terminal" evidence="2">
    <location>
        <begin position="127"/>
        <end position="198"/>
    </location>
</feature>
<dbReference type="InterPro" id="IPR006343">
    <property type="entry name" value="DnaB/C_C"/>
</dbReference>
<dbReference type="PANTHER" id="PTHR37293">
    <property type="entry name" value="PHAGE REPLICATION PROTEIN-RELATED"/>
    <property type="match status" value="1"/>
</dbReference>
<evidence type="ECO:0000259" key="2">
    <source>
        <dbReference type="Pfam" id="PF07261"/>
    </source>
</evidence>
<dbReference type="KEGG" id="sste:SAMEA4384403_1326"/>
<dbReference type="Proteomes" id="UP000242084">
    <property type="component" value="Chromosome 1"/>
</dbReference>
<name>A0A239Z9W2_9STAP</name>
<gene>
    <name evidence="4" type="primary">dnaD</name>
    <name evidence="4" type="ORF">SAMEA4384403_01326</name>
</gene>
<protein>
    <submittedName>
        <fullName evidence="4">Chromosome replication initiation protein dnaD</fullName>
    </submittedName>
</protein>
<dbReference type="RefSeq" id="WP_095087988.1">
    <property type="nucleotide sequence ID" value="NZ_BMDM01000002.1"/>
</dbReference>
<dbReference type="InterPro" id="IPR034829">
    <property type="entry name" value="DnaD-like_sf"/>
</dbReference>
<dbReference type="Gene3D" id="1.10.10.10">
    <property type="entry name" value="Winged helix-like DNA-binding domain superfamily/Winged helix DNA-binding domain"/>
    <property type="match status" value="1"/>
</dbReference>
<evidence type="ECO:0000313" key="4">
    <source>
        <dbReference type="EMBL" id="SNV67670.1"/>
    </source>
</evidence>